<dbReference type="OrthoDB" id="546249at2759"/>
<dbReference type="PANTHER" id="PTHR14187">
    <property type="entry name" value="ALPHA KINASE/ELONGATION FACTOR 2 KINASE"/>
    <property type="match status" value="1"/>
</dbReference>
<accession>A0A8T0GQ06</accession>
<dbReference type="GO" id="GO:0140662">
    <property type="term" value="F:ATP-dependent protein folding chaperone"/>
    <property type="evidence" value="ECO:0007669"/>
    <property type="project" value="InterPro"/>
</dbReference>
<dbReference type="CDD" id="cd10229">
    <property type="entry name" value="ASKHA_NBD_HSP70_HSPA12"/>
    <property type="match status" value="1"/>
</dbReference>
<keyword evidence="4" id="KW-1185">Reference proteome</keyword>
<sequence length="596" mass="66708">MTNQTRSNLSKPRVVVGLDFGTTFSGFAYAHTADPEMVYSYFDYPKAAGEKPYCKTLTASYYKRTEAGEWQLKSWGYPARVEYERDIQAVRKQRVTNPGDDSSQPAEVGKYLSRYKLHLASKEIGVSSASPLPPGLTVEQVITDYLREMGALILKHMKDKYGAHFTKEVIQWCVTVPSIWDNAAKATMKNCMVSAGLANGIDGSPHPLIVVLEPEAASFHCHKVIFEQILEVGDKLLVADVGGGTSDIVMQEVVSVGRGYSVKEVTTSSGGLCGGTYVDARFMEFLHRKIGPCLPECVAKYPNIYAQLIRGWEYTKTNFGHLSTKGDSIDIDVPNRLATEWENYDLRSDNPNPRQSYDEIEITYKEMQSIFDPVVEQNLDLISKQLAQAGAPVKALVVVGGFAESPYLIDGIRRRFSKQVQHIISPPNPGSAVCQGAVALALNPGTLVSRICKRTYGFENYDFFEKEIDPPEYLEIIDGVEYCINRFRILARKGDMLNVDDCFSEICCPRYGHGEKFVRFRLFSSDEPNPRYVNDELVKPEGEFFMDVSGRMELGKDRQLKVSLFFGGSSIEVKAEAVNFWAQKVEIPVEVDYLLS</sequence>
<proteinExistence type="predicted"/>
<dbReference type="PANTHER" id="PTHR14187:SF5">
    <property type="entry name" value="HEAT SHOCK 70 KDA PROTEIN 12A"/>
    <property type="match status" value="1"/>
</dbReference>
<dbReference type="AlphaFoldDB" id="A0A8T0GQ06"/>
<gene>
    <name evidence="3" type="ORF">KC19_10G169500</name>
</gene>
<dbReference type="EMBL" id="CM026431">
    <property type="protein sequence ID" value="KAG0560294.1"/>
    <property type="molecule type" value="Genomic_DNA"/>
</dbReference>
<keyword evidence="1" id="KW-0547">Nucleotide-binding</keyword>
<evidence type="ECO:0000313" key="4">
    <source>
        <dbReference type="Proteomes" id="UP000822688"/>
    </source>
</evidence>
<protein>
    <submittedName>
        <fullName evidence="3">Uncharacterized protein</fullName>
    </submittedName>
</protein>
<dbReference type="Gene3D" id="3.30.420.40">
    <property type="match status" value="2"/>
</dbReference>
<evidence type="ECO:0000313" key="3">
    <source>
        <dbReference type="EMBL" id="KAG0560294.1"/>
    </source>
</evidence>
<name>A0A8T0GQ06_CERPU</name>
<dbReference type="Pfam" id="PF00012">
    <property type="entry name" value="HSP70"/>
    <property type="match status" value="1"/>
</dbReference>
<organism evidence="3 4">
    <name type="scientific">Ceratodon purpureus</name>
    <name type="common">Fire moss</name>
    <name type="synonym">Dicranum purpureum</name>
    <dbReference type="NCBI Taxonomy" id="3225"/>
    <lineage>
        <taxon>Eukaryota</taxon>
        <taxon>Viridiplantae</taxon>
        <taxon>Streptophyta</taxon>
        <taxon>Embryophyta</taxon>
        <taxon>Bryophyta</taxon>
        <taxon>Bryophytina</taxon>
        <taxon>Bryopsida</taxon>
        <taxon>Dicranidae</taxon>
        <taxon>Pseudoditrichales</taxon>
        <taxon>Ditrichaceae</taxon>
        <taxon>Ceratodon</taxon>
    </lineage>
</organism>
<dbReference type="Gene3D" id="3.90.640.10">
    <property type="entry name" value="Actin, Chain A, domain 4"/>
    <property type="match status" value="1"/>
</dbReference>
<dbReference type="SUPFAM" id="SSF53067">
    <property type="entry name" value="Actin-like ATPase domain"/>
    <property type="match status" value="2"/>
</dbReference>
<evidence type="ECO:0000256" key="1">
    <source>
        <dbReference type="ARBA" id="ARBA00022741"/>
    </source>
</evidence>
<keyword evidence="2" id="KW-0067">ATP-binding</keyword>
<dbReference type="InterPro" id="IPR013126">
    <property type="entry name" value="Hsp_70_fam"/>
</dbReference>
<dbReference type="Proteomes" id="UP000822688">
    <property type="component" value="Chromosome 10"/>
</dbReference>
<dbReference type="GO" id="GO:0005524">
    <property type="term" value="F:ATP binding"/>
    <property type="evidence" value="ECO:0007669"/>
    <property type="project" value="UniProtKB-KW"/>
</dbReference>
<comment type="caution">
    <text evidence="3">The sequence shown here is derived from an EMBL/GenBank/DDBJ whole genome shotgun (WGS) entry which is preliminary data.</text>
</comment>
<dbReference type="InterPro" id="IPR043129">
    <property type="entry name" value="ATPase_NBD"/>
</dbReference>
<evidence type="ECO:0000256" key="2">
    <source>
        <dbReference type="ARBA" id="ARBA00022840"/>
    </source>
</evidence>
<reference evidence="3" key="1">
    <citation type="submission" date="2020-06" db="EMBL/GenBank/DDBJ databases">
        <title>WGS assembly of Ceratodon purpureus strain R40.</title>
        <authorList>
            <person name="Carey S.B."/>
            <person name="Jenkins J."/>
            <person name="Shu S."/>
            <person name="Lovell J.T."/>
            <person name="Sreedasyam A."/>
            <person name="Maumus F."/>
            <person name="Tiley G.P."/>
            <person name="Fernandez-Pozo N."/>
            <person name="Barry K."/>
            <person name="Chen C."/>
            <person name="Wang M."/>
            <person name="Lipzen A."/>
            <person name="Daum C."/>
            <person name="Saski C.A."/>
            <person name="Payton A.C."/>
            <person name="Mcbreen J.C."/>
            <person name="Conrad R.E."/>
            <person name="Kollar L.M."/>
            <person name="Olsson S."/>
            <person name="Huttunen S."/>
            <person name="Landis J.B."/>
            <person name="Wickett N.J."/>
            <person name="Johnson M.G."/>
            <person name="Rensing S.A."/>
            <person name="Grimwood J."/>
            <person name="Schmutz J."/>
            <person name="Mcdaniel S.F."/>
        </authorList>
    </citation>
    <scope>NUCLEOTIDE SEQUENCE</scope>
    <source>
        <strain evidence="3">R40</strain>
    </source>
</reference>